<dbReference type="PROSITE" id="PS51462">
    <property type="entry name" value="NUDIX"/>
    <property type="match status" value="1"/>
</dbReference>
<dbReference type="STRING" id="568899.SAMN05192534_107135"/>
<dbReference type="Proteomes" id="UP000199163">
    <property type="component" value="Unassembled WGS sequence"/>
</dbReference>
<keyword evidence="4" id="KW-0378">Hydrolase</keyword>
<dbReference type="CDD" id="cd03426">
    <property type="entry name" value="NUDIX_CoAse_Nudt7"/>
    <property type="match status" value="1"/>
</dbReference>
<name>A0A1G8DLF8_9BACI</name>
<dbReference type="InterPro" id="IPR045121">
    <property type="entry name" value="CoAse"/>
</dbReference>
<dbReference type="PANTHER" id="PTHR12992">
    <property type="entry name" value="NUDIX HYDROLASE"/>
    <property type="match status" value="1"/>
</dbReference>
<evidence type="ECO:0000256" key="1">
    <source>
        <dbReference type="ARBA" id="ARBA00001936"/>
    </source>
</evidence>
<dbReference type="AlphaFoldDB" id="A0A1G8DLF8"/>
<gene>
    <name evidence="8" type="ORF">SAMN05192534_107135</name>
</gene>
<comment type="cofactor">
    <cofactor evidence="1">
        <name>Mn(2+)</name>
        <dbReference type="ChEBI" id="CHEBI:29035"/>
    </cofactor>
</comment>
<keyword evidence="9" id="KW-1185">Reference proteome</keyword>
<sequence length="211" mass="24680">MDLNKETITNRFRNRKQGIIDEFSLRRYAVFLPILEIEDTLHLLFEVRAKHMKRQPGEICFPGGMVDSTDNSPSAAAIRELCEEVGVDSQNVTLTGSLDRLVHPFNQVIYPYVGFLDNQTSMSPNKDEVDELFTVPLSYFMDTPPKKHNVYLQVETDSSFPYQHIPNGERYQWKTGVMPEYFYYYKHYVIWGLTARIIKHFTEEIQETNIL</sequence>
<dbReference type="EMBL" id="FNDK01000007">
    <property type="protein sequence ID" value="SDH58482.1"/>
    <property type="molecule type" value="Genomic_DNA"/>
</dbReference>
<evidence type="ECO:0000313" key="9">
    <source>
        <dbReference type="Proteomes" id="UP000199163"/>
    </source>
</evidence>
<dbReference type="GO" id="GO:0010945">
    <property type="term" value="F:coenzyme A diphosphatase activity"/>
    <property type="evidence" value="ECO:0007669"/>
    <property type="project" value="InterPro"/>
</dbReference>
<dbReference type="GO" id="GO:0046872">
    <property type="term" value="F:metal ion binding"/>
    <property type="evidence" value="ECO:0007669"/>
    <property type="project" value="UniProtKB-KW"/>
</dbReference>
<comment type="cofactor">
    <cofactor evidence="2">
        <name>Mg(2+)</name>
        <dbReference type="ChEBI" id="CHEBI:18420"/>
    </cofactor>
</comment>
<dbReference type="SUPFAM" id="SSF55811">
    <property type="entry name" value="Nudix"/>
    <property type="match status" value="1"/>
</dbReference>
<organism evidence="8 9">
    <name type="scientific">Alteribacillus persepolensis</name>
    <dbReference type="NCBI Taxonomy" id="568899"/>
    <lineage>
        <taxon>Bacteria</taxon>
        <taxon>Bacillati</taxon>
        <taxon>Bacillota</taxon>
        <taxon>Bacilli</taxon>
        <taxon>Bacillales</taxon>
        <taxon>Bacillaceae</taxon>
        <taxon>Alteribacillus</taxon>
    </lineage>
</organism>
<keyword evidence="3" id="KW-0479">Metal-binding</keyword>
<evidence type="ECO:0000256" key="2">
    <source>
        <dbReference type="ARBA" id="ARBA00001946"/>
    </source>
</evidence>
<keyword evidence="5" id="KW-0460">Magnesium</keyword>
<evidence type="ECO:0000256" key="4">
    <source>
        <dbReference type="ARBA" id="ARBA00022801"/>
    </source>
</evidence>
<dbReference type="RefSeq" id="WP_091272812.1">
    <property type="nucleotide sequence ID" value="NZ_FNDK01000007.1"/>
</dbReference>
<keyword evidence="6" id="KW-0464">Manganese</keyword>
<dbReference type="PANTHER" id="PTHR12992:SF11">
    <property type="entry name" value="MITOCHONDRIAL COENZYME A DIPHOSPHATASE NUDT8"/>
    <property type="match status" value="1"/>
</dbReference>
<dbReference type="InterPro" id="IPR015797">
    <property type="entry name" value="NUDIX_hydrolase-like_dom_sf"/>
</dbReference>
<feature type="domain" description="Nudix hydrolase" evidence="7">
    <location>
        <begin position="25"/>
        <end position="156"/>
    </location>
</feature>
<accession>A0A1G8DLF8</accession>
<proteinExistence type="predicted"/>
<dbReference type="OrthoDB" id="9802805at2"/>
<evidence type="ECO:0000256" key="5">
    <source>
        <dbReference type="ARBA" id="ARBA00022842"/>
    </source>
</evidence>
<dbReference type="Gene3D" id="3.90.79.10">
    <property type="entry name" value="Nucleoside Triphosphate Pyrophosphohydrolase"/>
    <property type="match status" value="1"/>
</dbReference>
<dbReference type="Pfam" id="PF00293">
    <property type="entry name" value="NUDIX"/>
    <property type="match status" value="1"/>
</dbReference>
<evidence type="ECO:0000259" key="7">
    <source>
        <dbReference type="PROSITE" id="PS51462"/>
    </source>
</evidence>
<dbReference type="InterPro" id="IPR000086">
    <property type="entry name" value="NUDIX_hydrolase_dom"/>
</dbReference>
<reference evidence="8 9" key="1">
    <citation type="submission" date="2016-10" db="EMBL/GenBank/DDBJ databases">
        <authorList>
            <person name="de Groot N.N."/>
        </authorList>
    </citation>
    <scope>NUCLEOTIDE SEQUENCE [LARGE SCALE GENOMIC DNA]</scope>
    <source>
        <strain evidence="8 9">DSM 21632</strain>
    </source>
</reference>
<evidence type="ECO:0000256" key="6">
    <source>
        <dbReference type="ARBA" id="ARBA00023211"/>
    </source>
</evidence>
<evidence type="ECO:0000256" key="3">
    <source>
        <dbReference type="ARBA" id="ARBA00022723"/>
    </source>
</evidence>
<evidence type="ECO:0000313" key="8">
    <source>
        <dbReference type="EMBL" id="SDH58482.1"/>
    </source>
</evidence>
<protein>
    <submittedName>
        <fullName evidence="8">8-oxo-dGTP pyrophosphatase MutT, NUDIX family</fullName>
    </submittedName>
</protein>